<proteinExistence type="predicted"/>
<keyword evidence="2" id="KW-0175">Coiled coil</keyword>
<dbReference type="CDD" id="cd04519">
    <property type="entry name" value="RasGAP"/>
    <property type="match status" value="1"/>
</dbReference>
<comment type="caution">
    <text evidence="6">The sequence shown here is derived from an EMBL/GenBank/DDBJ whole genome shotgun (WGS) entry which is preliminary data.</text>
</comment>
<feature type="region of interest" description="Disordered" evidence="3">
    <location>
        <begin position="831"/>
        <end position="850"/>
    </location>
</feature>
<dbReference type="InterPro" id="IPR011993">
    <property type="entry name" value="PH-like_dom_sf"/>
</dbReference>
<dbReference type="EMBL" id="JANTQA010000033">
    <property type="protein sequence ID" value="KAJ3437918.1"/>
    <property type="molecule type" value="Genomic_DNA"/>
</dbReference>
<evidence type="ECO:0000256" key="3">
    <source>
        <dbReference type="SAM" id="MobiDB-lite"/>
    </source>
</evidence>
<evidence type="ECO:0000259" key="4">
    <source>
        <dbReference type="PROSITE" id="PS50003"/>
    </source>
</evidence>
<evidence type="ECO:0000256" key="1">
    <source>
        <dbReference type="ARBA" id="ARBA00022468"/>
    </source>
</evidence>
<name>A0AAV7Z788_9EUKA</name>
<dbReference type="Proteomes" id="UP001146793">
    <property type="component" value="Unassembled WGS sequence"/>
</dbReference>
<evidence type="ECO:0000256" key="2">
    <source>
        <dbReference type="SAM" id="Coils"/>
    </source>
</evidence>
<dbReference type="InterPro" id="IPR001849">
    <property type="entry name" value="PH_domain"/>
</dbReference>
<feature type="compositionally biased region" description="Basic and acidic residues" evidence="3">
    <location>
        <begin position="130"/>
        <end position="158"/>
    </location>
</feature>
<dbReference type="InterPro" id="IPR008936">
    <property type="entry name" value="Rho_GTPase_activation_prot"/>
</dbReference>
<evidence type="ECO:0000313" key="6">
    <source>
        <dbReference type="EMBL" id="KAJ3437918.1"/>
    </source>
</evidence>
<dbReference type="SUPFAM" id="SSF48350">
    <property type="entry name" value="GTPase activation domain, GAP"/>
    <property type="match status" value="1"/>
</dbReference>
<feature type="domain" description="Ras-GAP" evidence="5">
    <location>
        <begin position="658"/>
        <end position="860"/>
    </location>
</feature>
<evidence type="ECO:0000259" key="5">
    <source>
        <dbReference type="PROSITE" id="PS50018"/>
    </source>
</evidence>
<evidence type="ECO:0000313" key="7">
    <source>
        <dbReference type="Proteomes" id="UP001146793"/>
    </source>
</evidence>
<dbReference type="GO" id="GO:0005096">
    <property type="term" value="F:GTPase activator activity"/>
    <property type="evidence" value="ECO:0007669"/>
    <property type="project" value="UniProtKB-KW"/>
</dbReference>
<dbReference type="InterPro" id="IPR001936">
    <property type="entry name" value="RasGAP_dom"/>
</dbReference>
<gene>
    <name evidence="6" type="ORF">M0812_17094</name>
</gene>
<dbReference type="Gene3D" id="2.30.29.30">
    <property type="entry name" value="Pleckstrin-homology domain (PH domain)/Phosphotyrosine-binding domain (PTB)"/>
    <property type="match status" value="1"/>
</dbReference>
<feature type="domain" description="PH" evidence="4">
    <location>
        <begin position="1097"/>
        <end position="1194"/>
    </location>
</feature>
<feature type="coiled-coil region" evidence="2">
    <location>
        <begin position="302"/>
        <end position="349"/>
    </location>
</feature>
<organism evidence="6 7">
    <name type="scientific">Anaeramoeba flamelloides</name>
    <dbReference type="NCBI Taxonomy" id="1746091"/>
    <lineage>
        <taxon>Eukaryota</taxon>
        <taxon>Metamonada</taxon>
        <taxon>Anaeramoebidae</taxon>
        <taxon>Anaeramoeba</taxon>
    </lineage>
</organism>
<keyword evidence="1" id="KW-0343">GTPase activation</keyword>
<protein>
    <submittedName>
        <fullName evidence="6">Nnp-1 protein putative nuclear protein 1 nop52</fullName>
    </submittedName>
</protein>
<dbReference type="PROSITE" id="PS50003">
    <property type="entry name" value="PH_DOMAIN"/>
    <property type="match status" value="1"/>
</dbReference>
<reference evidence="6" key="1">
    <citation type="submission" date="2022-08" db="EMBL/GenBank/DDBJ databases">
        <title>Novel sulphate-reducing endosymbionts in the free-living metamonad Anaeramoeba.</title>
        <authorList>
            <person name="Jerlstrom-Hultqvist J."/>
            <person name="Cepicka I."/>
            <person name="Gallot-Lavallee L."/>
            <person name="Salas-Leiva D."/>
            <person name="Curtis B.A."/>
            <person name="Zahonova K."/>
            <person name="Pipaliya S."/>
            <person name="Dacks J."/>
            <person name="Roger A.J."/>
        </authorList>
    </citation>
    <scope>NUCLEOTIDE SEQUENCE</scope>
    <source>
        <strain evidence="6">Busselton2</strain>
    </source>
</reference>
<feature type="region of interest" description="Disordered" evidence="3">
    <location>
        <begin position="453"/>
        <end position="485"/>
    </location>
</feature>
<accession>A0AAV7Z788</accession>
<feature type="region of interest" description="Disordered" evidence="3">
    <location>
        <begin position="130"/>
        <end position="162"/>
    </location>
</feature>
<dbReference type="PROSITE" id="PS50018">
    <property type="entry name" value="RAS_GTPASE_ACTIV_2"/>
    <property type="match status" value="1"/>
</dbReference>
<dbReference type="SUPFAM" id="SSF50729">
    <property type="entry name" value="PH domain-like"/>
    <property type="match status" value="1"/>
</dbReference>
<dbReference type="AlphaFoldDB" id="A0AAV7Z788"/>
<sequence length="1199" mass="142937">MQKSRTNNSPLYQTQISKSRIEDLLKRSKEILEQNKKQYRPTNNTKNENKNIYGAKQGNEHQPLLSTFFLDQNKNKQSFGDNITQLIERANSTRIKAINIQNKIKTSPKKLQKILITNTHTHQVDLLEEKNKREKNGEERYLRNTRKPTKEKEREKEKKQKLKKIKELKKQLTQLQKKSTNLSKIRKKNKQKKLFKTHTTIKLPIINFLPNISQEEIVSLTKMLRMNISLLTTFRKMNEQLNNWFSQPSKIEQSTNLPDQFTLKVNSILNWFQIYNNNNQRNLVSFQNFEYYTHKLITRETKKNINKEKEGFRSQKDKIQKKNSQFEVKEQLTNKIEEMNEKDQEEAKLIKINSYLTQLKNIFEKKIYFRNSNDYKKELNTICKNFVNILGILLTLKTINQNQKTKKMRKFQQFFYNFIYLFLYNKKITNLIINQLFDNNCIEPNKLLIETNTNNNNNNNINNNNNNNNNNNKNNTNNQNNNNDQNNNVYYNKLKYLILKILDKNLIIYPIQENIEIIIQKIFLQFNLSNKKQIINQSINDINETIIFNIFESILNNLLSIKDQNLFDRKTKESKEKVNKYVFLTKKTYEPFSSQDLHKLIVNIFIFFCEKQIKNYTNKNNTTTTANNNSNNTYNNIDFIINTNTNSNTKKNKELKRYIKKISFFLFSFCKNFNLLLQIIKIGIITEIALINDSSLLFNKNSLTYYLLKKYLFLTHKNILIKTIKPIIQQILISKIDFQLDHIHNNSKRNENLQNLMNYFLKLLFQIKKSKNFYTSDLKTIFSLIKQQIIKKNPNYYHQLIGKLLIKNFYCKKIKNPFNYFSFQNYNNHKNNSNDENDNDMNENERKKKDNTKVLENLKRLSSLLIKWSRGETYSTINFSSIFLNQIIKKQLNLRNDIFNTICNENYFGYSNINDNKKLEIDSQKKNNLSNLENFIIIQILKISKNQPISFNHSLSIIRLIQDFFDFKEKFNSLPILRNLLSQFNLIIPESTSSIFQNSKYKNYDDKQKYKKIPNVAKNKEIHDFSLNEIWSINWKKPSTLEGIGLIPLSSNKDDAEDDSNNDIVKDVNDIGEIKIDFEKTIDLKTLNKNQEKKDNDKKNNRKLDKNKWSNRYFILKNNLFAIYNQKPNSHLKNPLDIFKITKSITLSNKTPLKSKKIFYLSLINRLNQDEFFIGFNSKNSCIQWLDIFKKILLFKKVY</sequence>